<comment type="caution">
    <text evidence="2">The sequence shown here is derived from an EMBL/GenBank/DDBJ whole genome shotgun (WGS) entry which is preliminary data.</text>
</comment>
<name>A0ABM8NSN2_9BURK</name>
<gene>
    <name evidence="2" type="ORF">LMG27952_03765</name>
</gene>
<dbReference type="Proteomes" id="UP000656319">
    <property type="component" value="Unassembled WGS sequence"/>
</dbReference>
<dbReference type="InterPro" id="IPR010982">
    <property type="entry name" value="Lambda_DNA-bd_dom_sf"/>
</dbReference>
<dbReference type="PANTHER" id="PTHR35010:SF4">
    <property type="entry name" value="BLL5781 PROTEIN"/>
    <property type="match status" value="1"/>
</dbReference>
<dbReference type="PROSITE" id="PS50943">
    <property type="entry name" value="HTH_CROC1"/>
    <property type="match status" value="1"/>
</dbReference>
<dbReference type="SUPFAM" id="SSF47413">
    <property type="entry name" value="lambda repressor-like DNA-binding domains"/>
    <property type="match status" value="1"/>
</dbReference>
<proteinExistence type="predicted"/>
<evidence type="ECO:0000313" key="3">
    <source>
        <dbReference type="Proteomes" id="UP000656319"/>
    </source>
</evidence>
<dbReference type="InterPro" id="IPR001387">
    <property type="entry name" value="Cro/C1-type_HTH"/>
</dbReference>
<evidence type="ECO:0000259" key="1">
    <source>
        <dbReference type="PROSITE" id="PS50943"/>
    </source>
</evidence>
<feature type="domain" description="HTH cro/C1-type" evidence="1">
    <location>
        <begin position="62"/>
        <end position="116"/>
    </location>
</feature>
<evidence type="ECO:0000313" key="2">
    <source>
        <dbReference type="EMBL" id="CAD6541401.1"/>
    </source>
</evidence>
<dbReference type="CDD" id="cd00093">
    <property type="entry name" value="HTH_XRE"/>
    <property type="match status" value="1"/>
</dbReference>
<organism evidence="2 3">
    <name type="scientific">Paraburkholderia hiiakae</name>
    <dbReference type="NCBI Taxonomy" id="1081782"/>
    <lineage>
        <taxon>Bacteria</taxon>
        <taxon>Pseudomonadati</taxon>
        <taxon>Pseudomonadota</taxon>
        <taxon>Betaproteobacteria</taxon>
        <taxon>Burkholderiales</taxon>
        <taxon>Burkholderiaceae</taxon>
        <taxon>Paraburkholderia</taxon>
    </lineage>
</organism>
<dbReference type="Gene3D" id="3.30.450.180">
    <property type="match status" value="1"/>
</dbReference>
<dbReference type="PANTHER" id="PTHR35010">
    <property type="entry name" value="BLL4672 PROTEIN-RELATED"/>
    <property type="match status" value="1"/>
</dbReference>
<keyword evidence="3" id="KW-1185">Reference proteome</keyword>
<dbReference type="Gene3D" id="1.10.260.40">
    <property type="entry name" value="lambda repressor-like DNA-binding domains"/>
    <property type="match status" value="1"/>
</dbReference>
<protein>
    <recommendedName>
        <fullName evidence="1">HTH cro/C1-type domain-containing protein</fullName>
    </recommendedName>
</protein>
<reference evidence="2 3" key="1">
    <citation type="submission" date="2020-10" db="EMBL/GenBank/DDBJ databases">
        <authorList>
            <person name="Peeters C."/>
        </authorList>
    </citation>
    <scope>NUCLEOTIDE SEQUENCE [LARGE SCALE GENOMIC DNA]</scope>
    <source>
        <strain evidence="2 3">LMG 27952</strain>
    </source>
</reference>
<dbReference type="Pfam" id="PF17765">
    <property type="entry name" value="MLTR_LBD"/>
    <property type="match status" value="1"/>
</dbReference>
<dbReference type="EMBL" id="CAJHCQ010000009">
    <property type="protein sequence ID" value="CAD6541401.1"/>
    <property type="molecule type" value="Genomic_DNA"/>
</dbReference>
<dbReference type="Pfam" id="PF01381">
    <property type="entry name" value="HTH_3"/>
    <property type="match status" value="1"/>
</dbReference>
<dbReference type="InterPro" id="IPR041413">
    <property type="entry name" value="MLTR_LBD"/>
</dbReference>
<sequence>MQQGHQPKVFIYSLSAATDRFFTSYVIASPTRFARIGGMNTLASILPAAPSGTVRRSVGEMLRDWRTRRRMSQLLLATEAEISTRHLSFVESGRALPSREMVMHLAEQLDVPLRERNALLVAAGYAPLYRERALDDPQLAAAREAVDLVLRGHEPYPAVAVDRHWNIVATNGALAPLIGDASPALLAAPINALRLSLHPEGMAPRIVNWHAWRAHLLTRLQRQIDASADPALAALHEELASYPTPPGVANASAEPIAHHIAVPLRVRTVLGELAFYSTTTVFGTPVDITLSELAIEAFFPADPQTAQVLRDQAR</sequence>
<dbReference type="SMART" id="SM00530">
    <property type="entry name" value="HTH_XRE"/>
    <property type="match status" value="1"/>
</dbReference>
<accession>A0ABM8NSN2</accession>